<keyword evidence="1" id="KW-0677">Repeat</keyword>
<dbReference type="InterPro" id="IPR001119">
    <property type="entry name" value="SLH_dom"/>
</dbReference>
<dbReference type="PANTHER" id="PTHR43308">
    <property type="entry name" value="OUTER MEMBRANE PROTEIN ALPHA-RELATED"/>
    <property type="match status" value="1"/>
</dbReference>
<keyword evidence="5" id="KW-1185">Reference proteome</keyword>
<feature type="signal peptide" evidence="2">
    <location>
        <begin position="1"/>
        <end position="29"/>
    </location>
</feature>
<accession>A0A1I2XWI0</accession>
<dbReference type="RefSeq" id="WP_092473962.1">
    <property type="nucleotide sequence ID" value="NZ_FOOX01000019.1"/>
</dbReference>
<evidence type="ECO:0000256" key="2">
    <source>
        <dbReference type="SAM" id="SignalP"/>
    </source>
</evidence>
<keyword evidence="2" id="KW-0732">Signal</keyword>
<dbReference type="PROSITE" id="PS51272">
    <property type="entry name" value="SLH"/>
    <property type="match status" value="3"/>
</dbReference>
<feature type="domain" description="SLH" evidence="3">
    <location>
        <begin position="165"/>
        <end position="228"/>
    </location>
</feature>
<dbReference type="PANTHER" id="PTHR43308:SF5">
    <property type="entry name" value="S-LAYER PROTEIN _ PEPTIDOGLYCAN ENDO-BETA-N-ACETYLGLUCOSAMINIDASE"/>
    <property type="match status" value="1"/>
</dbReference>
<name>A0A1I2XWI0_9FIRM</name>
<feature type="chain" id="PRO_5011435710" evidence="2">
    <location>
        <begin position="30"/>
        <end position="382"/>
    </location>
</feature>
<evidence type="ECO:0000313" key="5">
    <source>
        <dbReference type="Proteomes" id="UP000199337"/>
    </source>
</evidence>
<gene>
    <name evidence="4" type="ORF">SAMN05660649_04156</name>
</gene>
<dbReference type="InterPro" id="IPR051465">
    <property type="entry name" value="Cell_Envelope_Struct_Comp"/>
</dbReference>
<dbReference type="STRING" id="341036.SAMN05660649_04156"/>
<dbReference type="Proteomes" id="UP000199337">
    <property type="component" value="Unassembled WGS sequence"/>
</dbReference>
<dbReference type="AlphaFoldDB" id="A0A1I2XWI0"/>
<dbReference type="EMBL" id="FOOX01000019">
    <property type="protein sequence ID" value="SFH17775.1"/>
    <property type="molecule type" value="Genomic_DNA"/>
</dbReference>
<evidence type="ECO:0000256" key="1">
    <source>
        <dbReference type="ARBA" id="ARBA00022737"/>
    </source>
</evidence>
<feature type="domain" description="SLH" evidence="3">
    <location>
        <begin position="101"/>
        <end position="162"/>
    </location>
</feature>
<reference evidence="5" key="1">
    <citation type="submission" date="2016-10" db="EMBL/GenBank/DDBJ databases">
        <authorList>
            <person name="Varghese N."/>
            <person name="Submissions S."/>
        </authorList>
    </citation>
    <scope>NUCLEOTIDE SEQUENCE [LARGE SCALE GENOMIC DNA]</scope>
    <source>
        <strain evidence="5">DSM 17038</strain>
    </source>
</reference>
<evidence type="ECO:0000313" key="4">
    <source>
        <dbReference type="EMBL" id="SFH17775.1"/>
    </source>
</evidence>
<feature type="domain" description="SLH" evidence="3">
    <location>
        <begin position="37"/>
        <end position="100"/>
    </location>
</feature>
<dbReference type="Pfam" id="PF00395">
    <property type="entry name" value="SLH"/>
    <property type="match status" value="2"/>
</dbReference>
<sequence length="382" mass="42504">MKKRALSFLMTLLLAVTYQFSTLCLPALANTSDQADHKNVFSDLGTGHWAYKPVSNLAGHGIFSGYPDGTFKPDQAVTRPEFAVMLAAVAGLKPQKLQGVYPDVPAGAWFGPAAEAVQQYFPGITQTNGQVLFRPNDNASRQDVVTALVKAVKADYHQADPRLLQENFRDYDKINDDSRLPIAWALQNNLVRGYPGGDFGPNGGITRAEVATLIFRAYFIDTSINGLINGNQIMPFTDSSPSYRELEANLNDKYGQIISSDYHVRYFVREQQTYAGEGPELMYLFGAIDNLKYLNWVAGLNDDILKQAVEQSKQVALEAAAAYPGKDILVMLGHTRIFYFDVRDVYGEKYLHPVSDGWQLNRFYSGAIAKNGTINQTWMDKL</sequence>
<dbReference type="OrthoDB" id="2112962at2"/>
<proteinExistence type="predicted"/>
<protein>
    <submittedName>
        <fullName evidence="4">S-layer homology domain-containing protein</fullName>
    </submittedName>
</protein>
<organism evidence="4 5">
    <name type="scientific">Desulfotruncus arcticus DSM 17038</name>
    <dbReference type="NCBI Taxonomy" id="1121424"/>
    <lineage>
        <taxon>Bacteria</taxon>
        <taxon>Bacillati</taxon>
        <taxon>Bacillota</taxon>
        <taxon>Clostridia</taxon>
        <taxon>Eubacteriales</taxon>
        <taxon>Desulfallaceae</taxon>
        <taxon>Desulfotruncus</taxon>
    </lineage>
</organism>
<evidence type="ECO:0000259" key="3">
    <source>
        <dbReference type="PROSITE" id="PS51272"/>
    </source>
</evidence>